<proteinExistence type="predicted"/>
<reference evidence="1 2" key="1">
    <citation type="journal article" date="2018" name="PLoS Genet.">
        <title>Population sequencing reveals clonal diversity and ancestral inbreeding in the grapevine cultivar Chardonnay.</title>
        <authorList>
            <person name="Roach M.J."/>
            <person name="Johnson D.L."/>
            <person name="Bohlmann J."/>
            <person name="van Vuuren H.J."/>
            <person name="Jones S.J."/>
            <person name="Pretorius I.S."/>
            <person name="Schmidt S.A."/>
            <person name="Borneman A.R."/>
        </authorList>
    </citation>
    <scope>NUCLEOTIDE SEQUENCE [LARGE SCALE GENOMIC DNA]</scope>
    <source>
        <strain evidence="2">cv. Chardonnay</strain>
        <tissue evidence="1">Leaf</tissue>
    </source>
</reference>
<dbReference type="AlphaFoldDB" id="A0A438EG34"/>
<evidence type="ECO:0000313" key="2">
    <source>
        <dbReference type="Proteomes" id="UP000288805"/>
    </source>
</evidence>
<evidence type="ECO:0000313" key="1">
    <source>
        <dbReference type="EMBL" id="RVW46669.1"/>
    </source>
</evidence>
<gene>
    <name evidence="1" type="ORF">CK203_067330</name>
</gene>
<organism evidence="1 2">
    <name type="scientific">Vitis vinifera</name>
    <name type="common">Grape</name>
    <dbReference type="NCBI Taxonomy" id="29760"/>
    <lineage>
        <taxon>Eukaryota</taxon>
        <taxon>Viridiplantae</taxon>
        <taxon>Streptophyta</taxon>
        <taxon>Embryophyta</taxon>
        <taxon>Tracheophyta</taxon>
        <taxon>Spermatophyta</taxon>
        <taxon>Magnoliopsida</taxon>
        <taxon>eudicotyledons</taxon>
        <taxon>Gunneridae</taxon>
        <taxon>Pentapetalae</taxon>
        <taxon>rosids</taxon>
        <taxon>Vitales</taxon>
        <taxon>Vitaceae</taxon>
        <taxon>Viteae</taxon>
        <taxon>Vitis</taxon>
    </lineage>
</organism>
<sequence length="115" mass="12715">MLVSRFGGHTHFLTSHHHLLHYGMLCFLKHLIVLSSGTDAHPMLCHLCTSCGNKTQPAIKMVPPILSMLKIKKPYPAQIPQKPEGVSPFGKAAFRFCLWQVDNSAMPPTPEEGSP</sequence>
<comment type="caution">
    <text evidence="1">The sequence shown here is derived from an EMBL/GenBank/DDBJ whole genome shotgun (WGS) entry which is preliminary data.</text>
</comment>
<dbReference type="Proteomes" id="UP000288805">
    <property type="component" value="Unassembled WGS sequence"/>
</dbReference>
<dbReference type="EMBL" id="QGNW01001302">
    <property type="protein sequence ID" value="RVW46669.1"/>
    <property type="molecule type" value="Genomic_DNA"/>
</dbReference>
<protein>
    <submittedName>
        <fullName evidence="1">Uncharacterized protein</fullName>
    </submittedName>
</protein>
<accession>A0A438EG34</accession>
<name>A0A438EG34_VITVI</name>